<evidence type="ECO:0000313" key="5">
    <source>
        <dbReference type="Proteomes" id="UP000264870"/>
    </source>
</evidence>
<keyword evidence="1" id="KW-0472">Membrane</keyword>
<dbReference type="Proteomes" id="UP000036331">
    <property type="component" value="Unassembled WGS sequence"/>
</dbReference>
<sequence length="64" mass="7160">MSGLQSHSSRTSWLIMDGVIGKVEQDSLPGQQTRKIDAAIICAFVFFYPPINPFFCCYLAPLSY</sequence>
<reference evidence="3 4" key="1">
    <citation type="journal article" date="2015" name="Genome Announc.">
        <title>Draft Genome Sequences of Human-Pathogenic Escherichia coli O26:H11 Strains Carrying the stx2 Gene Only and Circulating in France.</title>
        <authorList>
            <person name="Delannoy S."/>
            <person name="Mariani-Kurkdjian P."/>
            <person name="Bonacorsi S."/>
            <person name="Liguori S."/>
            <person name="Ison S.A."/>
            <person name="Fach P."/>
        </authorList>
    </citation>
    <scope>NUCLEOTIDE SEQUENCE [LARGE SCALE GENOMIC DNA]</scope>
    <source>
        <strain evidence="3 4">34870</strain>
    </source>
</reference>
<evidence type="ECO:0000256" key="1">
    <source>
        <dbReference type="SAM" id="Phobius"/>
    </source>
</evidence>
<reference evidence="2 5" key="3">
    <citation type="submission" date="2017-07" db="EMBL/GenBank/DDBJ databases">
        <authorList>
            <person name="Zhi S."/>
            <person name="Banting G."/>
            <person name="Neumann N."/>
        </authorList>
    </citation>
    <scope>NUCLEOTIDE SEQUENCE [LARGE SCALE GENOMIC DNA]</scope>
    <source>
        <strain evidence="2 5">WW41</strain>
    </source>
</reference>
<keyword evidence="1" id="KW-0812">Transmembrane</keyword>
<accession>A0A1Y2ZVR9</accession>
<dbReference type="EMBL" id="LDXE02000003">
    <property type="protein sequence ID" value="PBN73084.1"/>
    <property type="molecule type" value="Genomic_DNA"/>
</dbReference>
<dbReference type="Proteomes" id="UP000264870">
    <property type="component" value="Unassembled WGS sequence"/>
</dbReference>
<dbReference type="AlphaFoldDB" id="A0A1Y2ZVR9"/>
<comment type="caution">
    <text evidence="3">The sequence shown here is derived from an EMBL/GenBank/DDBJ whole genome shotgun (WGS) entry which is preliminary data.</text>
</comment>
<evidence type="ECO:0000313" key="4">
    <source>
        <dbReference type="Proteomes" id="UP000036331"/>
    </source>
</evidence>
<protein>
    <submittedName>
        <fullName evidence="3">Uncharacterized protein</fullName>
    </submittedName>
</protein>
<evidence type="ECO:0000313" key="3">
    <source>
        <dbReference type="EMBL" id="PBN73084.1"/>
    </source>
</evidence>
<feature type="transmembrane region" description="Helical" evidence="1">
    <location>
        <begin position="38"/>
        <end position="61"/>
    </location>
</feature>
<evidence type="ECO:0000313" key="2">
    <source>
        <dbReference type="EMBL" id="OZP01763.1"/>
    </source>
</evidence>
<reference evidence="3" key="2">
    <citation type="submission" date="2017-03" db="EMBL/GenBank/DDBJ databases">
        <title>The mobilome is the main driver of stx2-positive O26:H11 Escherichia coli strains evolution.</title>
        <authorList>
            <person name="Delannoy S."/>
            <person name="Mariani-Kurkdjian P."/>
            <person name="Webb H.E."/>
            <person name="Bonacorsi S."/>
            <person name="Fach P."/>
        </authorList>
    </citation>
    <scope>NUCLEOTIDE SEQUENCE</scope>
    <source>
        <strain evidence="3">34870</strain>
    </source>
</reference>
<organism evidence="3 4">
    <name type="scientific">Escherichia coli</name>
    <dbReference type="NCBI Taxonomy" id="562"/>
    <lineage>
        <taxon>Bacteria</taxon>
        <taxon>Pseudomonadati</taxon>
        <taxon>Pseudomonadota</taxon>
        <taxon>Gammaproteobacteria</taxon>
        <taxon>Enterobacterales</taxon>
        <taxon>Enterobacteriaceae</taxon>
        <taxon>Escherichia</taxon>
    </lineage>
</organism>
<proteinExistence type="predicted"/>
<name>A0A1Y2ZVR9_ECOLX</name>
<keyword evidence="1" id="KW-1133">Transmembrane helix</keyword>
<gene>
    <name evidence="3" type="ORF">ABE91_015620</name>
    <name evidence="2" type="ORF">CG702_18095</name>
</gene>
<dbReference type="EMBL" id="NNAK01000048">
    <property type="protein sequence ID" value="OZP01763.1"/>
    <property type="molecule type" value="Genomic_DNA"/>
</dbReference>